<accession>A0ABP9EV67</accession>
<dbReference type="Gene3D" id="3.30.70.3550">
    <property type="entry name" value="Leucyl/phenylalanyl-tRNA-protein transferase, N-terminal domain"/>
    <property type="match status" value="1"/>
</dbReference>
<keyword evidence="3 4" id="KW-0012">Acyltransferase</keyword>
<evidence type="ECO:0000256" key="2">
    <source>
        <dbReference type="ARBA" id="ARBA00022679"/>
    </source>
</evidence>
<comment type="caution">
    <text evidence="5">The sequence shown here is derived from an EMBL/GenBank/DDBJ whole genome shotgun (WGS) entry which is preliminary data.</text>
</comment>
<comment type="catalytic activity">
    <reaction evidence="4">
        <text>L-phenylalanyl-tRNA(Phe) + an N-terminal L-alpha-aminoacyl-[protein] = an N-terminal L-phenylalanyl-L-alpha-aminoacyl-[protein] + tRNA(Phe)</text>
        <dbReference type="Rhea" id="RHEA:43632"/>
        <dbReference type="Rhea" id="RHEA-COMP:9668"/>
        <dbReference type="Rhea" id="RHEA-COMP:9699"/>
        <dbReference type="Rhea" id="RHEA-COMP:10636"/>
        <dbReference type="Rhea" id="RHEA-COMP:10637"/>
        <dbReference type="ChEBI" id="CHEBI:78442"/>
        <dbReference type="ChEBI" id="CHEBI:78531"/>
        <dbReference type="ChEBI" id="CHEBI:78597"/>
        <dbReference type="ChEBI" id="CHEBI:83561"/>
        <dbReference type="EC" id="2.3.2.6"/>
    </reaction>
</comment>
<evidence type="ECO:0000313" key="5">
    <source>
        <dbReference type="EMBL" id="GAA4888208.1"/>
    </source>
</evidence>
<keyword evidence="6" id="KW-1185">Reference proteome</keyword>
<dbReference type="EC" id="2.3.2.6" evidence="4"/>
<dbReference type="InterPro" id="IPR042203">
    <property type="entry name" value="Leu/Phe-tRNA_Trfase_C"/>
</dbReference>
<comment type="similarity">
    <text evidence="4">Belongs to the L/F-transferase family.</text>
</comment>
<keyword evidence="2 4" id="KW-0808">Transferase</keyword>
<evidence type="ECO:0000256" key="3">
    <source>
        <dbReference type="ARBA" id="ARBA00023315"/>
    </source>
</evidence>
<reference evidence="6" key="1">
    <citation type="journal article" date="2019" name="Int. J. Syst. Evol. Microbiol.">
        <title>The Global Catalogue of Microorganisms (GCM) 10K type strain sequencing project: providing services to taxonomists for standard genome sequencing and annotation.</title>
        <authorList>
            <consortium name="The Broad Institute Genomics Platform"/>
            <consortium name="The Broad Institute Genome Sequencing Center for Infectious Disease"/>
            <person name="Wu L."/>
            <person name="Ma J."/>
        </authorList>
    </citation>
    <scope>NUCLEOTIDE SEQUENCE [LARGE SCALE GENOMIC DNA]</scope>
    <source>
        <strain evidence="6">JCM 19125</strain>
    </source>
</reference>
<organism evidence="5 6">
    <name type="scientific">Tessaracoccus lubricantis</name>
    <dbReference type="NCBI Taxonomy" id="545543"/>
    <lineage>
        <taxon>Bacteria</taxon>
        <taxon>Bacillati</taxon>
        <taxon>Actinomycetota</taxon>
        <taxon>Actinomycetes</taxon>
        <taxon>Propionibacteriales</taxon>
        <taxon>Propionibacteriaceae</taxon>
        <taxon>Tessaracoccus</taxon>
    </lineage>
</organism>
<dbReference type="GO" id="GO:0016740">
    <property type="term" value="F:transferase activity"/>
    <property type="evidence" value="ECO:0007669"/>
    <property type="project" value="UniProtKB-KW"/>
</dbReference>
<dbReference type="EMBL" id="BAABLV010000001">
    <property type="protein sequence ID" value="GAA4888208.1"/>
    <property type="molecule type" value="Genomic_DNA"/>
</dbReference>
<proteinExistence type="inferred from homology"/>
<dbReference type="SUPFAM" id="SSF55729">
    <property type="entry name" value="Acyl-CoA N-acyltransferases (Nat)"/>
    <property type="match status" value="1"/>
</dbReference>
<dbReference type="Proteomes" id="UP001501521">
    <property type="component" value="Unassembled WGS sequence"/>
</dbReference>
<comment type="catalytic activity">
    <reaction evidence="4">
        <text>N-terminal L-lysyl-[protein] + L-leucyl-tRNA(Leu) = N-terminal L-leucyl-L-lysyl-[protein] + tRNA(Leu) + H(+)</text>
        <dbReference type="Rhea" id="RHEA:12340"/>
        <dbReference type="Rhea" id="RHEA-COMP:9613"/>
        <dbReference type="Rhea" id="RHEA-COMP:9622"/>
        <dbReference type="Rhea" id="RHEA-COMP:12670"/>
        <dbReference type="Rhea" id="RHEA-COMP:12671"/>
        <dbReference type="ChEBI" id="CHEBI:15378"/>
        <dbReference type="ChEBI" id="CHEBI:65249"/>
        <dbReference type="ChEBI" id="CHEBI:78442"/>
        <dbReference type="ChEBI" id="CHEBI:78494"/>
        <dbReference type="ChEBI" id="CHEBI:133043"/>
        <dbReference type="EC" id="2.3.2.6"/>
    </reaction>
</comment>
<dbReference type="Pfam" id="PF03588">
    <property type="entry name" value="Leu_Phe_trans"/>
    <property type="match status" value="1"/>
</dbReference>
<comment type="catalytic activity">
    <reaction evidence="4">
        <text>N-terminal L-arginyl-[protein] + L-leucyl-tRNA(Leu) = N-terminal L-leucyl-L-arginyl-[protein] + tRNA(Leu) + H(+)</text>
        <dbReference type="Rhea" id="RHEA:50416"/>
        <dbReference type="Rhea" id="RHEA-COMP:9613"/>
        <dbReference type="Rhea" id="RHEA-COMP:9622"/>
        <dbReference type="Rhea" id="RHEA-COMP:12672"/>
        <dbReference type="Rhea" id="RHEA-COMP:12673"/>
        <dbReference type="ChEBI" id="CHEBI:15378"/>
        <dbReference type="ChEBI" id="CHEBI:64719"/>
        <dbReference type="ChEBI" id="CHEBI:78442"/>
        <dbReference type="ChEBI" id="CHEBI:78494"/>
        <dbReference type="ChEBI" id="CHEBI:133044"/>
        <dbReference type="EC" id="2.3.2.6"/>
    </reaction>
</comment>
<dbReference type="InterPro" id="IPR004616">
    <property type="entry name" value="Leu/Phe-tRNA_Trfase"/>
</dbReference>
<dbReference type="NCBIfam" id="TIGR00667">
    <property type="entry name" value="aat"/>
    <property type="match status" value="1"/>
</dbReference>
<evidence type="ECO:0000256" key="1">
    <source>
        <dbReference type="ARBA" id="ARBA00022490"/>
    </source>
</evidence>
<evidence type="ECO:0000313" key="6">
    <source>
        <dbReference type="Proteomes" id="UP001501521"/>
    </source>
</evidence>
<dbReference type="InterPro" id="IPR042221">
    <property type="entry name" value="Leu/Phe-tRNA_Trfase_N"/>
</dbReference>
<dbReference type="PANTHER" id="PTHR30098:SF2">
    <property type="entry name" value="LEUCYL_PHENYLALANYL-TRNA--PROTEIN TRANSFERASE"/>
    <property type="match status" value="1"/>
</dbReference>
<dbReference type="Gene3D" id="3.40.630.70">
    <property type="entry name" value="Leucyl/phenylalanyl-tRNA-protein transferase, C-terminal domain"/>
    <property type="match status" value="1"/>
</dbReference>
<protein>
    <recommendedName>
        <fullName evidence="4">Leucyl/phenylalanyl-tRNA--protein transferase</fullName>
        <ecNumber evidence="4">2.3.2.6</ecNumber>
    </recommendedName>
    <alternativeName>
        <fullName evidence="4">L/F-transferase</fullName>
    </alternativeName>
    <alternativeName>
        <fullName evidence="4">Leucyltransferase</fullName>
    </alternativeName>
    <alternativeName>
        <fullName evidence="4">Phenyalanyltransferase</fullName>
    </alternativeName>
</protein>
<gene>
    <name evidence="4 5" type="primary">aat</name>
    <name evidence="5" type="ORF">GCM10025789_00550</name>
</gene>
<comment type="subcellular location">
    <subcellularLocation>
        <location evidence="4">Cytoplasm</location>
    </subcellularLocation>
</comment>
<evidence type="ECO:0000256" key="4">
    <source>
        <dbReference type="HAMAP-Rule" id="MF_00688"/>
    </source>
</evidence>
<sequence length="247" mass="27747">MGVTFGRPDQWPSQDLIGWSEEFSPALALEGYRCGVFPMPLDPDDEEMGWWSPMRRGILPVEGLHVTRSLRKNAKRYTTTVDSDPDGVLARCADPSRPHGWIDQRIIAAYRQLFDAGWMHTVEVWDDEGVLVGGLYGVHLGGMFAGESMFHDPERGRDASKVALVRLITQLRQVGVGLLDVQWLTEHLGSLGAYEVPRGEYLRKLEPAMAYPDLEWTDLGPLTGEGLLRRFDDGSRATLQLRGERRA</sequence>
<dbReference type="PANTHER" id="PTHR30098">
    <property type="entry name" value="LEUCYL/PHENYLALANYL-TRNA--PROTEIN TRANSFERASE"/>
    <property type="match status" value="1"/>
</dbReference>
<comment type="function">
    <text evidence="4">Functions in the N-end rule pathway of protein degradation where it conjugates Leu, Phe and, less efficiently, Met from aminoacyl-tRNAs to the N-termini of proteins containing an N-terminal arginine or lysine.</text>
</comment>
<dbReference type="InterPro" id="IPR016181">
    <property type="entry name" value="Acyl_CoA_acyltransferase"/>
</dbReference>
<dbReference type="HAMAP" id="MF_00688">
    <property type="entry name" value="Leu_Phe_trans"/>
    <property type="match status" value="1"/>
</dbReference>
<keyword evidence="1 4" id="KW-0963">Cytoplasm</keyword>
<name>A0ABP9EV67_9ACTN</name>